<organism evidence="1 2">
    <name type="scientific">Vreelandella rituensis</name>
    <dbReference type="NCBI Taxonomy" id="2282306"/>
    <lineage>
        <taxon>Bacteria</taxon>
        <taxon>Pseudomonadati</taxon>
        <taxon>Pseudomonadota</taxon>
        <taxon>Gammaproteobacteria</taxon>
        <taxon>Oceanospirillales</taxon>
        <taxon>Halomonadaceae</taxon>
        <taxon>Vreelandella</taxon>
    </lineage>
</organism>
<dbReference type="OrthoDB" id="9915913at2"/>
<sequence length="116" mass="13018">MAVAKISGITISYPETPESPIISVKHGAEYDVFLRLDKRGKSPVVTAQILRHADRASTLWPLKPRDVSRLHQQTRARLIVGLMQPHYAETIKHWVENAAIDPFGDIAAEDDHRKTA</sequence>
<reference evidence="1 2" key="1">
    <citation type="submission" date="2018-07" db="EMBL/GenBank/DDBJ databases">
        <title>Halomonas rutogse sp. nov., isolated from Lake TangqianCo on Tibetan Plateau.</title>
        <authorList>
            <person name="Lu H."/>
            <person name="Xing P."/>
            <person name="Wu Q."/>
        </authorList>
    </citation>
    <scope>NUCLEOTIDE SEQUENCE [LARGE SCALE GENOMIC DNA]</scope>
    <source>
        <strain evidence="1 2">TQ8S</strain>
    </source>
</reference>
<comment type="caution">
    <text evidence="1">The sequence shown here is derived from an EMBL/GenBank/DDBJ whole genome shotgun (WGS) entry which is preliminary data.</text>
</comment>
<evidence type="ECO:0000313" key="1">
    <source>
        <dbReference type="EMBL" id="RCV93648.1"/>
    </source>
</evidence>
<dbReference type="EMBL" id="QPIJ01000001">
    <property type="protein sequence ID" value="RCV93648.1"/>
    <property type="molecule type" value="Genomic_DNA"/>
</dbReference>
<keyword evidence="2" id="KW-1185">Reference proteome</keyword>
<proteinExistence type="predicted"/>
<gene>
    <name evidence="1" type="ORF">DU506_00390</name>
</gene>
<dbReference type="RefSeq" id="WP_114484976.1">
    <property type="nucleotide sequence ID" value="NZ_CBCSHM010000005.1"/>
</dbReference>
<evidence type="ECO:0000313" key="2">
    <source>
        <dbReference type="Proteomes" id="UP000253204"/>
    </source>
</evidence>
<accession>A0A368U8X6</accession>
<protein>
    <submittedName>
        <fullName evidence="1">Uncharacterized protein</fullName>
    </submittedName>
</protein>
<dbReference type="Proteomes" id="UP000253204">
    <property type="component" value="Unassembled WGS sequence"/>
</dbReference>
<dbReference type="AlphaFoldDB" id="A0A368U8X6"/>
<name>A0A368U8X6_9GAMM</name>